<dbReference type="Proteomes" id="UP000006443">
    <property type="component" value="Unassembled WGS sequence"/>
</dbReference>
<comment type="caution">
    <text evidence="2">The sequence shown here is derived from an EMBL/GenBank/DDBJ whole genome shotgun (WGS) entry which is preliminary data.</text>
</comment>
<dbReference type="Gene3D" id="3.30.420.40">
    <property type="match status" value="2"/>
</dbReference>
<evidence type="ECO:0000313" key="2">
    <source>
        <dbReference type="EMBL" id="EEG78560.1"/>
    </source>
</evidence>
<dbReference type="OrthoDB" id="9810372at2"/>
<keyword evidence="3" id="KW-1185">Reference proteome</keyword>
<dbReference type="InterPro" id="IPR000600">
    <property type="entry name" value="ROK"/>
</dbReference>
<dbReference type="PROSITE" id="PS01125">
    <property type="entry name" value="ROK"/>
    <property type="match status" value="1"/>
</dbReference>
<dbReference type="STRING" id="555088.DealDRAFT_0490"/>
<dbReference type="InterPro" id="IPR043129">
    <property type="entry name" value="ATPase_NBD"/>
</dbReference>
<accession>C0GDS7</accession>
<evidence type="ECO:0000313" key="3">
    <source>
        <dbReference type="Proteomes" id="UP000006443"/>
    </source>
</evidence>
<proteinExistence type="inferred from homology"/>
<dbReference type="CDD" id="cd24068">
    <property type="entry name" value="ASKHA_NBD_ROK_FnNanK-like"/>
    <property type="match status" value="1"/>
</dbReference>
<dbReference type="eggNOG" id="COG1940">
    <property type="taxonomic scope" value="Bacteria"/>
</dbReference>
<dbReference type="InterPro" id="IPR049874">
    <property type="entry name" value="ROK_cs"/>
</dbReference>
<protein>
    <submittedName>
        <fullName evidence="2">ROK family protein</fullName>
    </submittedName>
</protein>
<dbReference type="PANTHER" id="PTHR18964:SF149">
    <property type="entry name" value="BIFUNCTIONAL UDP-N-ACETYLGLUCOSAMINE 2-EPIMERASE_N-ACETYLMANNOSAMINE KINASE"/>
    <property type="match status" value="1"/>
</dbReference>
<comment type="similarity">
    <text evidence="1">Belongs to the ROK (NagC/XylR) family.</text>
</comment>
<dbReference type="Pfam" id="PF00480">
    <property type="entry name" value="ROK"/>
    <property type="match status" value="1"/>
</dbReference>
<organism evidence="2 3">
    <name type="scientific">Dethiobacter alkaliphilus AHT 1</name>
    <dbReference type="NCBI Taxonomy" id="555088"/>
    <lineage>
        <taxon>Bacteria</taxon>
        <taxon>Bacillati</taxon>
        <taxon>Bacillota</taxon>
        <taxon>Dethiobacteria</taxon>
        <taxon>Dethiobacterales</taxon>
        <taxon>Dethiobacteraceae</taxon>
        <taxon>Dethiobacter</taxon>
    </lineage>
</organism>
<reference evidence="2 3" key="1">
    <citation type="submission" date="2009-02" db="EMBL/GenBank/DDBJ databases">
        <title>Sequencing of the draft genome and assembly of Dethiobacter alkaliphilus AHT 1.</title>
        <authorList>
            <consortium name="US DOE Joint Genome Institute (JGI-PGF)"/>
            <person name="Lucas S."/>
            <person name="Copeland A."/>
            <person name="Lapidus A."/>
            <person name="Glavina del Rio T."/>
            <person name="Dalin E."/>
            <person name="Tice H."/>
            <person name="Bruce D."/>
            <person name="Goodwin L."/>
            <person name="Pitluck S."/>
            <person name="Larimer F."/>
            <person name="Land M.L."/>
            <person name="Hauser L."/>
            <person name="Muyzer G."/>
        </authorList>
    </citation>
    <scope>NUCLEOTIDE SEQUENCE [LARGE SCALE GENOMIC DNA]</scope>
    <source>
        <strain evidence="2 3">AHT 1</strain>
    </source>
</reference>
<gene>
    <name evidence="2" type="ORF">DealDRAFT_0490</name>
</gene>
<dbReference type="PANTHER" id="PTHR18964">
    <property type="entry name" value="ROK (REPRESSOR, ORF, KINASE) FAMILY"/>
    <property type="match status" value="1"/>
</dbReference>
<dbReference type="EMBL" id="ACJM01000002">
    <property type="protein sequence ID" value="EEG78560.1"/>
    <property type="molecule type" value="Genomic_DNA"/>
</dbReference>
<name>C0GDS7_DETAL</name>
<dbReference type="SUPFAM" id="SSF53067">
    <property type="entry name" value="Actin-like ATPase domain"/>
    <property type="match status" value="1"/>
</dbReference>
<dbReference type="RefSeq" id="WP_008514535.1">
    <property type="nucleotide sequence ID" value="NZ_ACJM01000002.1"/>
</dbReference>
<evidence type="ECO:0000256" key="1">
    <source>
        <dbReference type="ARBA" id="ARBA00006479"/>
    </source>
</evidence>
<dbReference type="AlphaFoldDB" id="C0GDS7"/>
<sequence>MTNNLYAAIDLGGTKIYSVLADSKGDILAHTRLETRAREGSETVMDQMVSSVDQLLEKSGGKKEQLAKIGVCIAGFYDWEKRLLIHSPNMAGWSDVDVESRLQDKLGIPVIAENDANAAALGESRRGAGQGSGDMVFITVSTGIGAGLITDGKIYRGSRGFAGEAGHMVVKPDGPLCGCGRRGCLETVASGTAIARIANEQMQNGRKTILSEITAQNSKVTAPDVFAAAKKKDPLAQEVLQGAIHYLGIGLVNLVNLLNPQVIVIGGGVAEAGDDLFVPLRQIIAEHAVPPAAASVTLRKAELGVEAGVAGMLCLLTESKALGEGE</sequence>